<evidence type="ECO:0008006" key="3">
    <source>
        <dbReference type="Google" id="ProtNLM"/>
    </source>
</evidence>
<evidence type="ECO:0000256" key="1">
    <source>
        <dbReference type="SAM" id="MobiDB-lite"/>
    </source>
</evidence>
<name>A0A7C4D6L8_STAMA</name>
<sequence>MFNDEEEVDEEIGEENEETVDIKSVRINYLEKFIQITKTWINVLTGEASIDDLKKIRSSLKERSREKKAEKKRSRSKRSK</sequence>
<reference evidence="2" key="1">
    <citation type="journal article" date="2020" name="mSystems">
        <title>Genome- and Community-Level Interaction Insights into Carbon Utilization and Element Cycling Functions of Hydrothermarchaeota in Hydrothermal Sediment.</title>
        <authorList>
            <person name="Zhou Z."/>
            <person name="Liu Y."/>
            <person name="Xu W."/>
            <person name="Pan J."/>
            <person name="Luo Z.H."/>
            <person name="Li M."/>
        </authorList>
    </citation>
    <scope>NUCLEOTIDE SEQUENCE [LARGE SCALE GENOMIC DNA]</scope>
    <source>
        <strain evidence="2">SpSt-642</strain>
    </source>
</reference>
<gene>
    <name evidence="2" type="ORF">ENU14_01720</name>
</gene>
<evidence type="ECO:0000313" key="2">
    <source>
        <dbReference type="EMBL" id="HGM58295.1"/>
    </source>
</evidence>
<accession>A0A7C4D6L8</accession>
<comment type="caution">
    <text evidence="2">The sequence shown here is derived from an EMBL/GenBank/DDBJ whole genome shotgun (WGS) entry which is preliminary data.</text>
</comment>
<dbReference type="EMBL" id="DTBJ01000016">
    <property type="protein sequence ID" value="HGM58295.1"/>
    <property type="molecule type" value="Genomic_DNA"/>
</dbReference>
<dbReference type="AlphaFoldDB" id="A0A7C4D6L8"/>
<proteinExistence type="predicted"/>
<feature type="compositionally biased region" description="Basic residues" evidence="1">
    <location>
        <begin position="70"/>
        <end position="80"/>
    </location>
</feature>
<feature type="region of interest" description="Disordered" evidence="1">
    <location>
        <begin position="61"/>
        <end position="80"/>
    </location>
</feature>
<protein>
    <recommendedName>
        <fullName evidence="3">RNA polymerase Rpo13 subunit HTH domain-containing protein</fullName>
    </recommendedName>
</protein>
<organism evidence="2">
    <name type="scientific">Staphylothermus marinus</name>
    <dbReference type="NCBI Taxonomy" id="2280"/>
    <lineage>
        <taxon>Archaea</taxon>
        <taxon>Thermoproteota</taxon>
        <taxon>Thermoprotei</taxon>
        <taxon>Desulfurococcales</taxon>
        <taxon>Desulfurococcaceae</taxon>
        <taxon>Staphylothermus</taxon>
    </lineage>
</organism>